<proteinExistence type="predicted"/>
<dbReference type="InterPro" id="IPR002178">
    <property type="entry name" value="PTS_EIIA_type-2_dom"/>
</dbReference>
<dbReference type="PANTHER" id="PTHR47738:SF3">
    <property type="entry name" value="PHOSPHOTRANSFERASE SYSTEM MANNITOL_FRUCTOSE-SPECIFIC IIA DOMAIN CONTAINING PROTEIN"/>
    <property type="match status" value="1"/>
</dbReference>
<dbReference type="RefSeq" id="WP_186842766.1">
    <property type="nucleotide sequence ID" value="NZ_WJBC01000015.1"/>
</dbReference>
<dbReference type="EMBL" id="WJBC01000015">
    <property type="protein sequence ID" value="MBC3804882.1"/>
    <property type="molecule type" value="Genomic_DNA"/>
</dbReference>
<reference evidence="2 3" key="1">
    <citation type="journal article" date="2020" name="mSystems">
        <title>Defining Genomic and Predicted Metabolic Features of the Acetobacterium Genus.</title>
        <authorList>
            <person name="Ross D.E."/>
            <person name="Marshall C.W."/>
            <person name="Gulliver D."/>
            <person name="May H.D."/>
            <person name="Norman R.S."/>
        </authorList>
    </citation>
    <scope>NUCLEOTIDE SEQUENCE [LARGE SCALE GENOMIC DNA]</scope>
    <source>
        <strain evidence="2 3">DSM 8238</strain>
    </source>
</reference>
<comment type="caution">
    <text evidence="2">The sequence shown here is derived from an EMBL/GenBank/DDBJ whole genome shotgun (WGS) entry which is preliminary data.</text>
</comment>
<sequence>MASSLLQEDHIQINGIVRDQFEAIALAAEPLLRDGSITEDFIEAAVERERVFPTGLPTKIGVALPHTEAKYVLKESISIVTLKNTVVFAGMGNPKESIPVNIVFLLAIQDPQKQLGVLQTIVTIIQNEKVLHKIKDAKDPKTIYNLIKTFL</sequence>
<dbReference type="Gene3D" id="3.40.930.10">
    <property type="entry name" value="Mannitol-specific EII, Chain A"/>
    <property type="match status" value="1"/>
</dbReference>
<dbReference type="InterPro" id="IPR051541">
    <property type="entry name" value="PTS_SugarTrans_NitroReg"/>
</dbReference>
<dbReference type="SUPFAM" id="SSF55804">
    <property type="entry name" value="Phoshotransferase/anion transport protein"/>
    <property type="match status" value="1"/>
</dbReference>
<gene>
    <name evidence="2" type="ORF">GH808_10605</name>
</gene>
<accession>A0ABR6WWA6</accession>
<dbReference type="Proteomes" id="UP000603234">
    <property type="component" value="Unassembled WGS sequence"/>
</dbReference>
<dbReference type="PROSITE" id="PS51094">
    <property type="entry name" value="PTS_EIIA_TYPE_2"/>
    <property type="match status" value="1"/>
</dbReference>
<evidence type="ECO:0000259" key="1">
    <source>
        <dbReference type="PROSITE" id="PS51094"/>
    </source>
</evidence>
<dbReference type="Pfam" id="PF00359">
    <property type="entry name" value="PTS_EIIA_2"/>
    <property type="match status" value="1"/>
</dbReference>
<dbReference type="CDD" id="cd00211">
    <property type="entry name" value="PTS_IIA_fru"/>
    <property type="match status" value="1"/>
</dbReference>
<protein>
    <submittedName>
        <fullName evidence="2">PTS sugar transporter subunit IIA</fullName>
    </submittedName>
</protein>
<name>A0ABR6WWA6_9FIRM</name>
<organism evidence="2 3">
    <name type="scientific">Acetobacterium fimetarium</name>
    <dbReference type="NCBI Taxonomy" id="52691"/>
    <lineage>
        <taxon>Bacteria</taxon>
        <taxon>Bacillati</taxon>
        <taxon>Bacillota</taxon>
        <taxon>Clostridia</taxon>
        <taxon>Eubacteriales</taxon>
        <taxon>Eubacteriaceae</taxon>
        <taxon>Acetobacterium</taxon>
    </lineage>
</organism>
<evidence type="ECO:0000313" key="2">
    <source>
        <dbReference type="EMBL" id="MBC3804882.1"/>
    </source>
</evidence>
<feature type="domain" description="PTS EIIA type-2" evidence="1">
    <location>
        <begin position="4"/>
        <end position="150"/>
    </location>
</feature>
<keyword evidence="3" id="KW-1185">Reference proteome</keyword>
<keyword evidence="2" id="KW-0813">Transport</keyword>
<keyword evidence="2" id="KW-0762">Sugar transport</keyword>
<dbReference type="InterPro" id="IPR016152">
    <property type="entry name" value="PTrfase/Anion_transptr"/>
</dbReference>
<dbReference type="PANTHER" id="PTHR47738">
    <property type="entry name" value="PTS SYSTEM FRUCTOSE-LIKE EIIA COMPONENT-RELATED"/>
    <property type="match status" value="1"/>
</dbReference>
<evidence type="ECO:0000313" key="3">
    <source>
        <dbReference type="Proteomes" id="UP000603234"/>
    </source>
</evidence>